<name>A0A131ZXD9_SARSC</name>
<dbReference type="GO" id="GO:1990904">
    <property type="term" value="C:ribonucleoprotein complex"/>
    <property type="evidence" value="ECO:0007669"/>
    <property type="project" value="UniProtKB-KW"/>
</dbReference>
<dbReference type="AlphaFoldDB" id="A0A131ZXD9"/>
<dbReference type="FunFam" id="2.40.10.190:FF:000001">
    <property type="entry name" value="60S ribosomal protein L35a"/>
    <property type="match status" value="1"/>
</dbReference>
<dbReference type="PANTHER" id="PTHR10902">
    <property type="entry name" value="60S RIBOSOMAL PROTEIN L35A"/>
    <property type="match status" value="1"/>
</dbReference>
<dbReference type="OrthoDB" id="1166329at2759"/>
<comment type="caution">
    <text evidence="6">The sequence shown here is derived from an EMBL/GenBank/DDBJ whole genome shotgun (WGS) entry which is preliminary data.</text>
</comment>
<reference evidence="6 7" key="1">
    <citation type="journal article" date="2015" name="Parasit. Vectors">
        <title>Draft genome of the scabies mite.</title>
        <authorList>
            <person name="Rider S.D.Jr."/>
            <person name="Morgan M.S."/>
            <person name="Arlian L.G."/>
        </authorList>
    </citation>
    <scope>NUCLEOTIDE SEQUENCE [LARGE SCALE GENOMIC DNA]</scope>
    <source>
        <strain evidence="6">Arlian Lab</strain>
    </source>
</reference>
<dbReference type="EMBL" id="JXLN01002862">
    <property type="protein sequence ID" value="KPM02780.1"/>
    <property type="molecule type" value="Genomic_DNA"/>
</dbReference>
<comment type="similarity">
    <text evidence="1">Belongs to the eukaryotic ribosomal protein eL33 family.</text>
</comment>
<dbReference type="GO" id="GO:0005840">
    <property type="term" value="C:ribosome"/>
    <property type="evidence" value="ECO:0007669"/>
    <property type="project" value="UniProtKB-KW"/>
</dbReference>
<gene>
    <name evidence="6" type="ORF">QR98_0011990</name>
</gene>
<dbReference type="PROSITE" id="PS01105">
    <property type="entry name" value="RIBOSOMAL_L35AE"/>
    <property type="match status" value="1"/>
</dbReference>
<dbReference type="Gene3D" id="2.40.10.190">
    <property type="entry name" value="translation elongation factor selb, chain A, domain 4"/>
    <property type="match status" value="1"/>
</dbReference>
<dbReference type="HAMAP" id="MF_00573">
    <property type="entry name" value="Ribosomal_eL33"/>
    <property type="match status" value="1"/>
</dbReference>
<organism evidence="6 7">
    <name type="scientific">Sarcoptes scabiei</name>
    <name type="common">Itch mite</name>
    <name type="synonym">Acarus scabiei</name>
    <dbReference type="NCBI Taxonomy" id="52283"/>
    <lineage>
        <taxon>Eukaryota</taxon>
        <taxon>Metazoa</taxon>
        <taxon>Ecdysozoa</taxon>
        <taxon>Arthropoda</taxon>
        <taxon>Chelicerata</taxon>
        <taxon>Arachnida</taxon>
        <taxon>Acari</taxon>
        <taxon>Acariformes</taxon>
        <taxon>Sarcoptiformes</taxon>
        <taxon>Astigmata</taxon>
        <taxon>Psoroptidia</taxon>
        <taxon>Sarcoptoidea</taxon>
        <taxon>Sarcoptidae</taxon>
        <taxon>Sarcoptinae</taxon>
        <taxon>Sarcoptes</taxon>
    </lineage>
</organism>
<proteinExistence type="inferred from homology"/>
<dbReference type="InterPro" id="IPR009000">
    <property type="entry name" value="Transl_B-barrel_sf"/>
</dbReference>
<keyword evidence="2 6" id="KW-0689">Ribosomal protein</keyword>
<dbReference type="VEuPathDB" id="VectorBase:SSCA005777"/>
<dbReference type="GO" id="GO:0006412">
    <property type="term" value="P:translation"/>
    <property type="evidence" value="ECO:0007669"/>
    <property type="project" value="InterPro"/>
</dbReference>
<protein>
    <recommendedName>
        <fullName evidence="4">Large ribosomal subunit protein eL33</fullName>
    </recommendedName>
    <alternativeName>
        <fullName evidence="5">60S ribosomal protein L35a</fullName>
    </alternativeName>
</protein>
<sequence>MNDKKPSTKEEMNSEKVKKQVKRKRLTNSASPGRVYVKAIFTGFKRSLRNTYEKTALLKLEGVQNKKETSFYLGKRCAFVYKSKTAKPVPKRPGKLSKLRVIWGKVTRSHGNSGAVQAKFQKNLPPQAMGRRVRVMLYPSRI</sequence>
<dbReference type="SUPFAM" id="SSF50447">
    <property type="entry name" value="Translation proteins"/>
    <property type="match status" value="1"/>
</dbReference>
<dbReference type="GO" id="GO:0003735">
    <property type="term" value="F:structural constituent of ribosome"/>
    <property type="evidence" value="ECO:0007669"/>
    <property type="project" value="InterPro"/>
</dbReference>
<evidence type="ECO:0000313" key="7">
    <source>
        <dbReference type="Proteomes" id="UP000616769"/>
    </source>
</evidence>
<dbReference type="InterPro" id="IPR018266">
    <property type="entry name" value="Ribosomal_eL33_CS"/>
</dbReference>
<dbReference type="InterPro" id="IPR038661">
    <property type="entry name" value="Ribosomal_eL33_sf"/>
</dbReference>
<evidence type="ECO:0000256" key="5">
    <source>
        <dbReference type="ARBA" id="ARBA00035530"/>
    </source>
</evidence>
<evidence type="ECO:0000256" key="1">
    <source>
        <dbReference type="ARBA" id="ARBA00009269"/>
    </source>
</evidence>
<dbReference type="Pfam" id="PF01247">
    <property type="entry name" value="Ribosomal_L35Ae"/>
    <property type="match status" value="1"/>
</dbReference>
<evidence type="ECO:0000256" key="2">
    <source>
        <dbReference type="ARBA" id="ARBA00022980"/>
    </source>
</evidence>
<dbReference type="InterPro" id="IPR001780">
    <property type="entry name" value="Ribosomal_eL33"/>
</dbReference>
<evidence type="ECO:0000256" key="3">
    <source>
        <dbReference type="ARBA" id="ARBA00023274"/>
    </source>
</evidence>
<evidence type="ECO:0000256" key="4">
    <source>
        <dbReference type="ARBA" id="ARBA00035228"/>
    </source>
</evidence>
<evidence type="ECO:0000313" key="6">
    <source>
        <dbReference type="EMBL" id="KPM02780.1"/>
    </source>
</evidence>
<dbReference type="Proteomes" id="UP000616769">
    <property type="component" value="Unassembled WGS sequence"/>
</dbReference>
<keyword evidence="3" id="KW-0687">Ribonucleoprotein</keyword>
<accession>A0A131ZXD9</accession>